<feature type="region of interest" description="Disordered" evidence="1">
    <location>
        <begin position="128"/>
        <end position="151"/>
    </location>
</feature>
<keyword evidence="3" id="KW-1185">Reference proteome</keyword>
<dbReference type="EMBL" id="JBAMMX010000005">
    <property type="protein sequence ID" value="KAK6939466.1"/>
    <property type="molecule type" value="Genomic_DNA"/>
</dbReference>
<feature type="compositionally biased region" description="Polar residues" evidence="1">
    <location>
        <begin position="141"/>
        <end position="151"/>
    </location>
</feature>
<proteinExistence type="predicted"/>
<evidence type="ECO:0000313" key="2">
    <source>
        <dbReference type="EMBL" id="KAK6939466.1"/>
    </source>
</evidence>
<accession>A0AAN8ZIS1</accession>
<reference evidence="2 3" key="1">
    <citation type="submission" date="2023-12" db="EMBL/GenBank/DDBJ databases">
        <title>A high-quality genome assembly for Dillenia turbinata (Dilleniales).</title>
        <authorList>
            <person name="Chanderbali A."/>
        </authorList>
    </citation>
    <scope>NUCLEOTIDE SEQUENCE [LARGE SCALE GENOMIC DNA]</scope>
    <source>
        <strain evidence="2">LSX21</strain>
        <tissue evidence="2">Leaf</tissue>
    </source>
</reference>
<organism evidence="2 3">
    <name type="scientific">Dillenia turbinata</name>
    <dbReference type="NCBI Taxonomy" id="194707"/>
    <lineage>
        <taxon>Eukaryota</taxon>
        <taxon>Viridiplantae</taxon>
        <taxon>Streptophyta</taxon>
        <taxon>Embryophyta</taxon>
        <taxon>Tracheophyta</taxon>
        <taxon>Spermatophyta</taxon>
        <taxon>Magnoliopsida</taxon>
        <taxon>eudicotyledons</taxon>
        <taxon>Gunneridae</taxon>
        <taxon>Pentapetalae</taxon>
        <taxon>Dilleniales</taxon>
        <taxon>Dilleniaceae</taxon>
        <taxon>Dillenia</taxon>
    </lineage>
</organism>
<comment type="caution">
    <text evidence="2">The sequence shown here is derived from an EMBL/GenBank/DDBJ whole genome shotgun (WGS) entry which is preliminary data.</text>
</comment>
<evidence type="ECO:0000313" key="3">
    <source>
        <dbReference type="Proteomes" id="UP001370490"/>
    </source>
</evidence>
<name>A0AAN8ZIS1_9MAGN</name>
<sequence>MQGLKIIADSCALAHTVLLADFMNKSSTMLSSSIFHFYSDWPDQLLPSLVFTHVARSQLGDPDAHFGLMNDPLNLFNKLHSLPRTVQTNPDGGTSYCRLYLVQSLIPCLNVPRDDMVSLTAPANFACSEGEPKMDQDKSNIDQSSTSKSKS</sequence>
<protein>
    <submittedName>
        <fullName evidence="2">Uncharacterized protein</fullName>
    </submittedName>
</protein>
<dbReference type="Proteomes" id="UP001370490">
    <property type="component" value="Unassembled WGS sequence"/>
</dbReference>
<evidence type="ECO:0000256" key="1">
    <source>
        <dbReference type="SAM" id="MobiDB-lite"/>
    </source>
</evidence>
<gene>
    <name evidence="2" type="ORF">RJ641_028997</name>
</gene>
<dbReference type="AlphaFoldDB" id="A0AAN8ZIS1"/>
<feature type="compositionally biased region" description="Basic and acidic residues" evidence="1">
    <location>
        <begin position="130"/>
        <end position="140"/>
    </location>
</feature>